<feature type="transmembrane region" description="Helical" evidence="2">
    <location>
        <begin position="447"/>
        <end position="466"/>
    </location>
</feature>
<evidence type="ECO:0000256" key="1">
    <source>
        <dbReference type="SAM" id="MobiDB-lite"/>
    </source>
</evidence>
<keyword evidence="2" id="KW-0472">Membrane</keyword>
<feature type="compositionally biased region" description="Basic residues" evidence="1">
    <location>
        <begin position="91"/>
        <end position="100"/>
    </location>
</feature>
<feature type="region of interest" description="Disordered" evidence="1">
    <location>
        <begin position="299"/>
        <end position="325"/>
    </location>
</feature>
<proteinExistence type="predicted"/>
<organism evidence="3 4">
    <name type="scientific">Varroa destructor</name>
    <name type="common">Honeybee mite</name>
    <dbReference type="NCBI Taxonomy" id="109461"/>
    <lineage>
        <taxon>Eukaryota</taxon>
        <taxon>Metazoa</taxon>
        <taxon>Ecdysozoa</taxon>
        <taxon>Arthropoda</taxon>
        <taxon>Chelicerata</taxon>
        <taxon>Arachnida</taxon>
        <taxon>Acari</taxon>
        <taxon>Parasitiformes</taxon>
        <taxon>Mesostigmata</taxon>
        <taxon>Gamasina</taxon>
        <taxon>Dermanyssoidea</taxon>
        <taxon>Varroidae</taxon>
        <taxon>Varroa</taxon>
    </lineage>
</organism>
<dbReference type="GeneID" id="111254047"/>
<dbReference type="RefSeq" id="XP_022670237.1">
    <property type="nucleotide sequence ID" value="XM_022814502.1"/>
</dbReference>
<feature type="compositionally biased region" description="Polar residues" evidence="1">
    <location>
        <begin position="193"/>
        <end position="205"/>
    </location>
</feature>
<keyword evidence="2" id="KW-1133">Transmembrane helix</keyword>
<accession>A0A7M7KT30</accession>
<feature type="compositionally biased region" description="Polar residues" evidence="1">
    <location>
        <begin position="229"/>
        <end position="243"/>
    </location>
</feature>
<dbReference type="EnsemblMetazoa" id="XM_022814502">
    <property type="protein sequence ID" value="XP_022670237"/>
    <property type="gene ID" value="LOC111254047"/>
</dbReference>
<evidence type="ECO:0000256" key="2">
    <source>
        <dbReference type="SAM" id="Phobius"/>
    </source>
</evidence>
<keyword evidence="4" id="KW-1185">Reference proteome</keyword>
<dbReference type="Proteomes" id="UP000594260">
    <property type="component" value="Unplaced"/>
</dbReference>
<dbReference type="AlphaFoldDB" id="A0A7M7KT30"/>
<feature type="compositionally biased region" description="Basic residues" evidence="1">
    <location>
        <begin position="216"/>
        <end position="225"/>
    </location>
</feature>
<feature type="region of interest" description="Disordered" evidence="1">
    <location>
        <begin position="1"/>
        <end position="135"/>
    </location>
</feature>
<reference evidence="3" key="1">
    <citation type="submission" date="2021-01" db="UniProtKB">
        <authorList>
            <consortium name="EnsemblMetazoa"/>
        </authorList>
    </citation>
    <scope>IDENTIFICATION</scope>
</reference>
<keyword evidence="2" id="KW-0812">Transmembrane</keyword>
<feature type="compositionally biased region" description="Low complexity" evidence="1">
    <location>
        <begin position="265"/>
        <end position="281"/>
    </location>
</feature>
<feature type="region of interest" description="Disordered" evidence="1">
    <location>
        <begin position="192"/>
        <end position="281"/>
    </location>
</feature>
<protein>
    <submittedName>
        <fullName evidence="3">Uncharacterized protein</fullName>
    </submittedName>
</protein>
<name>A0A7M7KT30_VARDE</name>
<evidence type="ECO:0000313" key="3">
    <source>
        <dbReference type="EnsemblMetazoa" id="XP_022670237"/>
    </source>
</evidence>
<sequence>MDADGQRKHVRGEYGTSYSTGPVVRDEDTTDGGYVSRGSSTTRYSPTRPMGARLVPSRIGGKRYKPKTYGATRRSQFPSEASAKRPEFGRPPKKQIKKKTTIPASDPQQHLEQTGVPDIGPDTNGETDLRGKGIIEAKIDQSTKLKTATKSGKIHKITITKQRLGDSYSLDEGVRKLEKKAYNYYKRLPKAGKNQTLSNSDNLSNEPHAEMSYEKGRRKSRRKMPSLRTCFSQGSSVSMNTQGGFKAVRSKDSSELSSPMDSTKTKQSTASSRTSKSGSGELLLLTGSGILRKTASVLTDEESTVTKDPSKSRLRRLPTRQAESEGIFSGSGASYIKPQVSVTTKSAGSETDQSVSFLSESGACNSLSNNGVKDVRSEHTLSSEHTNKSTFAREVSREWKKSQDQISNVSAENEQSKSTNNAMADTSCRCQLYRRDQVGWRHVQVRAWWVILLLLILAVLHTKLLFRTEEMIKIRHKRKWYEL</sequence>
<evidence type="ECO:0000313" key="4">
    <source>
        <dbReference type="Proteomes" id="UP000594260"/>
    </source>
</evidence>